<evidence type="ECO:0000313" key="1">
    <source>
        <dbReference type="EMBL" id="VDP64791.1"/>
    </source>
</evidence>
<dbReference type="AlphaFoldDB" id="A0A183PI27"/>
<name>A0A183PI27_9TREM</name>
<reference evidence="1 2" key="1">
    <citation type="submission" date="2018-11" db="EMBL/GenBank/DDBJ databases">
        <authorList>
            <consortium name="Pathogen Informatics"/>
        </authorList>
    </citation>
    <scope>NUCLEOTIDE SEQUENCE [LARGE SCALE GENOMIC DNA]</scope>
    <source>
        <strain>Denwood</strain>
        <strain evidence="2">Zambia</strain>
    </source>
</reference>
<dbReference type="EMBL" id="UZAL01034161">
    <property type="protein sequence ID" value="VDP64791.1"/>
    <property type="molecule type" value="Genomic_DNA"/>
</dbReference>
<gene>
    <name evidence="1" type="ORF">SMTD_LOCUS14013</name>
</gene>
<dbReference type="Proteomes" id="UP000269396">
    <property type="component" value="Unassembled WGS sequence"/>
</dbReference>
<feature type="non-terminal residue" evidence="1">
    <location>
        <position position="1"/>
    </location>
</feature>
<sequence>DFNLLNRKLTVKDVLESVCKCNPVVGTIEEYNSDAELTFFDFFEALIHCTLILMLEKDEPQVDSVDNKIKTIKPDLTIKQTPDGLIDQEEQLLRRNPELDKTSSSIQCEVETWESCMRNFLNKFLQSVEELQILHNRVYQLN</sequence>
<keyword evidence="2" id="KW-1185">Reference proteome</keyword>
<protein>
    <submittedName>
        <fullName evidence="1">Uncharacterized protein</fullName>
    </submittedName>
</protein>
<evidence type="ECO:0000313" key="2">
    <source>
        <dbReference type="Proteomes" id="UP000269396"/>
    </source>
</evidence>
<dbReference type="STRING" id="31246.A0A183PI27"/>
<organism evidence="1 2">
    <name type="scientific">Schistosoma mattheei</name>
    <dbReference type="NCBI Taxonomy" id="31246"/>
    <lineage>
        <taxon>Eukaryota</taxon>
        <taxon>Metazoa</taxon>
        <taxon>Spiralia</taxon>
        <taxon>Lophotrochozoa</taxon>
        <taxon>Platyhelminthes</taxon>
        <taxon>Trematoda</taxon>
        <taxon>Digenea</taxon>
        <taxon>Strigeidida</taxon>
        <taxon>Schistosomatoidea</taxon>
        <taxon>Schistosomatidae</taxon>
        <taxon>Schistosoma</taxon>
    </lineage>
</organism>
<accession>A0A183PI27</accession>
<proteinExistence type="predicted"/>